<dbReference type="EMBL" id="AMPZ03000008">
    <property type="protein sequence ID" value="KAH9579637.1"/>
    <property type="molecule type" value="Genomic_DNA"/>
</dbReference>
<dbReference type="AlphaFoldDB" id="A0A922II88"/>
<dbReference type="CTD" id="75576516"/>
<accession>A0A922II88</accession>
<evidence type="ECO:0000313" key="3">
    <source>
        <dbReference type="Proteomes" id="UP000471633"/>
    </source>
</evidence>
<keyword evidence="3" id="KW-1185">Reference proteome</keyword>
<dbReference type="Proteomes" id="UP000471633">
    <property type="component" value="Unassembled WGS sequence"/>
</dbReference>
<reference evidence="2" key="3">
    <citation type="submission" date="2021-06" db="EMBL/GenBank/DDBJ databases">
        <title>Chromosome-level genome assembly for S. haematobium.</title>
        <authorList>
            <person name="Stroehlein A.J."/>
        </authorList>
    </citation>
    <scope>NUCLEOTIDE SEQUENCE</scope>
</reference>
<feature type="region of interest" description="Disordered" evidence="1">
    <location>
        <begin position="96"/>
        <end position="122"/>
    </location>
</feature>
<organism evidence="2 3">
    <name type="scientific">Schistosoma haematobium</name>
    <name type="common">Blood fluke</name>
    <dbReference type="NCBI Taxonomy" id="6185"/>
    <lineage>
        <taxon>Eukaryota</taxon>
        <taxon>Metazoa</taxon>
        <taxon>Spiralia</taxon>
        <taxon>Lophotrochozoa</taxon>
        <taxon>Platyhelminthes</taxon>
        <taxon>Trematoda</taxon>
        <taxon>Digenea</taxon>
        <taxon>Strigeidida</taxon>
        <taxon>Schistosomatoidea</taxon>
        <taxon>Schistosomatidae</taxon>
        <taxon>Schistosoma</taxon>
    </lineage>
</organism>
<dbReference type="GeneID" id="75576516"/>
<name>A0A922II88_SCHHA</name>
<protein>
    <submittedName>
        <fullName evidence="2">Uncharacterized protein</fullName>
    </submittedName>
</protein>
<reference evidence="2" key="4">
    <citation type="journal article" date="2022" name="PLoS Pathog.">
        <title>Chromosome-level genome of Schistosoma haematobium underpins genome-wide explorations of molecular variation.</title>
        <authorList>
            <person name="Stroehlein A.J."/>
            <person name="Korhonen P.K."/>
            <person name="Lee V.V."/>
            <person name="Ralph S.A."/>
            <person name="Mentink-Kane M."/>
            <person name="You H."/>
            <person name="McManus D.P."/>
            <person name="Tchuente L.T."/>
            <person name="Stothard J.R."/>
            <person name="Kaur P."/>
            <person name="Dudchenko O."/>
            <person name="Aiden E.L."/>
            <person name="Yang B."/>
            <person name="Yang H."/>
            <person name="Emery A.M."/>
            <person name="Webster B.L."/>
            <person name="Brindley P.J."/>
            <person name="Rollinson D."/>
            <person name="Chang B.C.H."/>
            <person name="Gasser R.B."/>
            <person name="Young N.D."/>
        </authorList>
    </citation>
    <scope>NUCLEOTIDE SEQUENCE</scope>
</reference>
<dbReference type="RefSeq" id="XP_051064561.1">
    <property type="nucleotide sequence ID" value="XM_051208422.1"/>
</dbReference>
<dbReference type="KEGG" id="shx:MS3_00000792"/>
<proteinExistence type="predicted"/>
<comment type="caution">
    <text evidence="2">The sequence shown here is derived from an EMBL/GenBank/DDBJ whole genome shotgun (WGS) entry which is preliminary data.</text>
</comment>
<gene>
    <name evidence="2" type="ORF">MS3_00000792</name>
</gene>
<reference evidence="2" key="1">
    <citation type="journal article" date="2012" name="Nat. Genet.">
        <title>Whole-genome sequence of Schistosoma haematobium.</title>
        <authorList>
            <person name="Young N.D."/>
            <person name="Jex A.R."/>
            <person name="Li B."/>
            <person name="Liu S."/>
            <person name="Yang L."/>
            <person name="Xiong Z."/>
            <person name="Li Y."/>
            <person name="Cantacessi C."/>
            <person name="Hall R.S."/>
            <person name="Xu X."/>
            <person name="Chen F."/>
            <person name="Wu X."/>
            <person name="Zerlotini A."/>
            <person name="Oliveira G."/>
            <person name="Hofmann A."/>
            <person name="Zhang G."/>
            <person name="Fang X."/>
            <person name="Kang Y."/>
            <person name="Campbell B.E."/>
            <person name="Loukas A."/>
            <person name="Ranganathan S."/>
            <person name="Rollinson D."/>
            <person name="Rinaldi G."/>
            <person name="Brindley P.J."/>
            <person name="Yang H."/>
            <person name="Wang J."/>
            <person name="Wang J."/>
            <person name="Gasser R.B."/>
        </authorList>
    </citation>
    <scope>NUCLEOTIDE SEQUENCE</scope>
</reference>
<reference evidence="2" key="2">
    <citation type="journal article" date="2019" name="Gigascience">
        <title>High-quality Schistosoma haematobium genome achieved by single-molecule and long-range sequencing.</title>
        <authorList>
            <person name="Stroehlein A.J."/>
            <person name="Korhonen P.K."/>
            <person name="Chong T.M."/>
            <person name="Lim Y.L."/>
            <person name="Chan K.G."/>
            <person name="Webster B."/>
            <person name="Rollinson D."/>
            <person name="Brindley P.J."/>
            <person name="Gasser R.B."/>
            <person name="Young N.D."/>
        </authorList>
    </citation>
    <scope>NUCLEOTIDE SEQUENCE</scope>
</reference>
<sequence>MIENNDFIAVKWYYEIRDGGTSIIVKMTIVIHSCDKISLYYENIPTGHKDSPLNNIFEGLIQCGDEILAQIVTPRRWITSDTLVEFEPIENVTEPEITTPAELMTSDTSVEPKPIEGQQKNLTELNSIARESL</sequence>
<evidence type="ECO:0000313" key="2">
    <source>
        <dbReference type="EMBL" id="KAH9579637.1"/>
    </source>
</evidence>
<evidence type="ECO:0000256" key="1">
    <source>
        <dbReference type="SAM" id="MobiDB-lite"/>
    </source>
</evidence>